<dbReference type="Proteomes" id="UP001203687">
    <property type="component" value="Unassembled WGS sequence"/>
</dbReference>
<evidence type="ECO:0000313" key="4">
    <source>
        <dbReference type="EMBL" id="MCK8479617.1"/>
    </source>
</evidence>
<dbReference type="Pfam" id="PF18962">
    <property type="entry name" value="Por_Secre_tail"/>
    <property type="match status" value="1"/>
</dbReference>
<keyword evidence="5" id="KW-1185">Reference proteome</keyword>
<protein>
    <submittedName>
        <fullName evidence="4">T9SS type A sorting domain-containing protein</fullName>
    </submittedName>
</protein>
<name>A0ABT0H705_9FLAO</name>
<accession>A0ABT0H705</accession>
<dbReference type="InterPro" id="IPR026444">
    <property type="entry name" value="Secre_tail"/>
</dbReference>
<dbReference type="RefSeq" id="WP_248411898.1">
    <property type="nucleotide sequence ID" value="NZ_JALPQF010000002.1"/>
</dbReference>
<sequence>MSHNLRFFIACVLFYSVSFAQTLKKETLTNQGSSHFVYANNKSYFIQESIGQASVIRTFHTGNYSVRQGFLQPINVSLLDSDSNTLIDAIIFPNPFSETVTINFREPIFDVLDLYISDMSGRVIISNRYNPSQSLSIFINDVRNGVYMMTIVMREKKLVAKLIKR</sequence>
<evidence type="ECO:0000313" key="5">
    <source>
        <dbReference type="Proteomes" id="UP001203687"/>
    </source>
</evidence>
<comment type="caution">
    <text evidence="4">The sequence shown here is derived from an EMBL/GenBank/DDBJ whole genome shotgun (WGS) entry which is preliminary data.</text>
</comment>
<feature type="domain" description="Secretion system C-terminal sorting" evidence="3">
    <location>
        <begin position="91"/>
        <end position="163"/>
    </location>
</feature>
<feature type="chain" id="PRO_5046388019" evidence="2">
    <location>
        <begin position="21"/>
        <end position="165"/>
    </location>
</feature>
<evidence type="ECO:0000256" key="1">
    <source>
        <dbReference type="ARBA" id="ARBA00022729"/>
    </source>
</evidence>
<organism evidence="4 5">
    <name type="scientific">Psychroserpens algicola</name>
    <dbReference type="NCBI Taxonomy" id="1719034"/>
    <lineage>
        <taxon>Bacteria</taxon>
        <taxon>Pseudomonadati</taxon>
        <taxon>Bacteroidota</taxon>
        <taxon>Flavobacteriia</taxon>
        <taxon>Flavobacteriales</taxon>
        <taxon>Flavobacteriaceae</taxon>
        <taxon>Psychroserpens</taxon>
    </lineage>
</organism>
<feature type="signal peptide" evidence="2">
    <location>
        <begin position="1"/>
        <end position="20"/>
    </location>
</feature>
<gene>
    <name evidence="4" type="ORF">MUY34_03235</name>
</gene>
<evidence type="ECO:0000256" key="2">
    <source>
        <dbReference type="SAM" id="SignalP"/>
    </source>
</evidence>
<evidence type="ECO:0000259" key="3">
    <source>
        <dbReference type="Pfam" id="PF18962"/>
    </source>
</evidence>
<dbReference type="EMBL" id="JALPQF010000002">
    <property type="protein sequence ID" value="MCK8479617.1"/>
    <property type="molecule type" value="Genomic_DNA"/>
</dbReference>
<dbReference type="NCBIfam" id="TIGR04183">
    <property type="entry name" value="Por_Secre_tail"/>
    <property type="match status" value="1"/>
</dbReference>
<proteinExistence type="predicted"/>
<keyword evidence="1 2" id="KW-0732">Signal</keyword>
<reference evidence="4" key="1">
    <citation type="submission" date="2022-04" db="EMBL/GenBank/DDBJ databases">
        <authorList>
            <person name="Ren T."/>
        </authorList>
    </citation>
    <scope>NUCLEOTIDE SEQUENCE</scope>
    <source>
        <strain evidence="4">F63249</strain>
    </source>
</reference>